<protein>
    <submittedName>
        <fullName evidence="1">Uncharacterized protein</fullName>
    </submittedName>
</protein>
<dbReference type="Proteomes" id="UP000288716">
    <property type="component" value="Unassembled WGS sequence"/>
</dbReference>
<proteinExistence type="predicted"/>
<dbReference type="InterPro" id="IPR032675">
    <property type="entry name" value="LRR_dom_sf"/>
</dbReference>
<dbReference type="VEuPathDB" id="VectorBase:LDEU007027"/>
<evidence type="ECO:0000313" key="2">
    <source>
        <dbReference type="Proteomes" id="UP000288716"/>
    </source>
</evidence>
<organism evidence="1 2">
    <name type="scientific">Leptotrombidium deliense</name>
    <dbReference type="NCBI Taxonomy" id="299467"/>
    <lineage>
        <taxon>Eukaryota</taxon>
        <taxon>Metazoa</taxon>
        <taxon>Ecdysozoa</taxon>
        <taxon>Arthropoda</taxon>
        <taxon>Chelicerata</taxon>
        <taxon>Arachnida</taxon>
        <taxon>Acari</taxon>
        <taxon>Acariformes</taxon>
        <taxon>Trombidiformes</taxon>
        <taxon>Prostigmata</taxon>
        <taxon>Anystina</taxon>
        <taxon>Parasitengona</taxon>
        <taxon>Trombiculoidea</taxon>
        <taxon>Trombiculidae</taxon>
        <taxon>Leptotrombidium</taxon>
    </lineage>
</organism>
<keyword evidence="2" id="KW-1185">Reference proteome</keyword>
<sequence length="278" mass="31376">MCKQSLTKVIELIIFDTTFRDLHCDLVAKCFPLIEKLKIDCPLNARAMSRLLIPLLNLRSLEIVVYSRSFMAFPSLPNLDVFKVTLRSAIYESNQERIFGAIGEKLRNLTSLSIKCDVIEAFGALMLKSLQELTVTGAVLHVASSEIMFSVTTLTLNVNHSQNVEDLLQRFPNIQILTLNIGPLSVNIYTTISSMRFLKTIHMTCNIVTPKDFIVPMEGGCKNILIKFLKVTRNVEHLCVHVYYKLLNGSASIFESSEKAAGRIRPKDSLCLEFMQRT</sequence>
<dbReference type="SUPFAM" id="SSF52047">
    <property type="entry name" value="RNI-like"/>
    <property type="match status" value="1"/>
</dbReference>
<reference evidence="1 2" key="1">
    <citation type="journal article" date="2018" name="Gigascience">
        <title>Genomes of trombidid mites reveal novel predicted allergens and laterally-transferred genes associated with secondary metabolism.</title>
        <authorList>
            <person name="Dong X."/>
            <person name="Chaisiri K."/>
            <person name="Xia D."/>
            <person name="Armstrong S.D."/>
            <person name="Fang Y."/>
            <person name="Donnelly M.J."/>
            <person name="Kadowaki T."/>
            <person name="McGarry J.W."/>
            <person name="Darby A.C."/>
            <person name="Makepeace B.L."/>
        </authorList>
    </citation>
    <scope>NUCLEOTIDE SEQUENCE [LARGE SCALE GENOMIC DNA]</scope>
    <source>
        <strain evidence="1">UoL-UT</strain>
    </source>
</reference>
<comment type="caution">
    <text evidence="1">The sequence shown here is derived from an EMBL/GenBank/DDBJ whole genome shotgun (WGS) entry which is preliminary data.</text>
</comment>
<evidence type="ECO:0000313" key="1">
    <source>
        <dbReference type="EMBL" id="RWS25012.1"/>
    </source>
</evidence>
<dbReference type="Gene3D" id="3.80.10.10">
    <property type="entry name" value="Ribonuclease Inhibitor"/>
    <property type="match status" value="1"/>
</dbReference>
<dbReference type="EMBL" id="NCKV01004162">
    <property type="protein sequence ID" value="RWS25012.1"/>
    <property type="molecule type" value="Genomic_DNA"/>
</dbReference>
<accession>A0A443SBW5</accession>
<name>A0A443SBW5_9ACAR</name>
<gene>
    <name evidence="1" type="ORF">B4U80_13139</name>
</gene>
<dbReference type="AlphaFoldDB" id="A0A443SBW5"/>